<organism evidence="3 4">
    <name type="scientific">Sphingomonas rosea</name>
    <dbReference type="NCBI Taxonomy" id="335605"/>
    <lineage>
        <taxon>Bacteria</taxon>
        <taxon>Pseudomonadati</taxon>
        <taxon>Pseudomonadota</taxon>
        <taxon>Alphaproteobacteria</taxon>
        <taxon>Sphingomonadales</taxon>
        <taxon>Sphingomonadaceae</taxon>
        <taxon>Sphingomonas</taxon>
    </lineage>
</organism>
<dbReference type="InterPro" id="IPR013105">
    <property type="entry name" value="TPR_2"/>
</dbReference>
<dbReference type="SUPFAM" id="SSF48452">
    <property type="entry name" value="TPR-like"/>
    <property type="match status" value="1"/>
</dbReference>
<keyword evidence="4" id="KW-1185">Reference proteome</keyword>
<dbReference type="InterPro" id="IPR019734">
    <property type="entry name" value="TPR_rpt"/>
</dbReference>
<dbReference type="Pfam" id="PF07719">
    <property type="entry name" value="TPR_2"/>
    <property type="match status" value="1"/>
</dbReference>
<accession>A0ABP7TQV6</accession>
<name>A0ABP7TQV6_9SPHN</name>
<keyword evidence="2" id="KW-0802">TPR repeat</keyword>
<dbReference type="InterPro" id="IPR011990">
    <property type="entry name" value="TPR-like_helical_dom_sf"/>
</dbReference>
<evidence type="ECO:0000313" key="4">
    <source>
        <dbReference type="Proteomes" id="UP001424459"/>
    </source>
</evidence>
<dbReference type="Pfam" id="PF13432">
    <property type="entry name" value="TPR_16"/>
    <property type="match status" value="1"/>
</dbReference>
<keyword evidence="1" id="KW-0677">Repeat</keyword>
<dbReference type="Gene3D" id="1.25.40.10">
    <property type="entry name" value="Tetratricopeptide repeat domain"/>
    <property type="match status" value="1"/>
</dbReference>
<comment type="caution">
    <text evidence="3">The sequence shown here is derived from an EMBL/GenBank/DDBJ whole genome shotgun (WGS) entry which is preliminary data.</text>
</comment>
<evidence type="ECO:0008006" key="5">
    <source>
        <dbReference type="Google" id="ProtNLM"/>
    </source>
</evidence>
<sequence>MILLVAAVVAPGPAVAEAVRALDAGRPEQAREMIRMAVAQGASGPTVDRLLADLAFTERRWDEAVARYDALLAEASDDGSLIERSGIALLHLDRVSEAIFRLDRATRAPHPGWRSWNARGVAADRQQDWVTADRAYAAGLALAPDNGVLRNNRGWSLLLRGRWAEAADWLGQAQALDPDNRRITANADLARAAAEAGLPQRRNGERGSDFAARLNDAGVVALRQHNPAKAIAAFAQALEASDQYYVRAANNLALVEAGRRD</sequence>
<reference evidence="4" key="1">
    <citation type="journal article" date="2019" name="Int. J. Syst. Evol. Microbiol.">
        <title>The Global Catalogue of Microorganisms (GCM) 10K type strain sequencing project: providing services to taxonomists for standard genome sequencing and annotation.</title>
        <authorList>
            <consortium name="The Broad Institute Genomics Platform"/>
            <consortium name="The Broad Institute Genome Sequencing Center for Infectious Disease"/>
            <person name="Wu L."/>
            <person name="Ma J."/>
        </authorList>
    </citation>
    <scope>NUCLEOTIDE SEQUENCE [LARGE SCALE GENOMIC DNA]</scope>
    <source>
        <strain evidence="4">JCM 17564</strain>
    </source>
</reference>
<evidence type="ECO:0000313" key="3">
    <source>
        <dbReference type="EMBL" id="GAA4029975.1"/>
    </source>
</evidence>
<dbReference type="RefSeq" id="WP_344695566.1">
    <property type="nucleotide sequence ID" value="NZ_BAABBR010000001.1"/>
</dbReference>
<proteinExistence type="predicted"/>
<evidence type="ECO:0000256" key="1">
    <source>
        <dbReference type="ARBA" id="ARBA00022737"/>
    </source>
</evidence>
<dbReference type="Proteomes" id="UP001424459">
    <property type="component" value="Unassembled WGS sequence"/>
</dbReference>
<dbReference type="EMBL" id="BAABBR010000001">
    <property type="protein sequence ID" value="GAA4029975.1"/>
    <property type="molecule type" value="Genomic_DNA"/>
</dbReference>
<gene>
    <name evidence="3" type="ORF">GCM10022281_06490</name>
</gene>
<dbReference type="SMART" id="SM00028">
    <property type="entry name" value="TPR"/>
    <property type="match status" value="3"/>
</dbReference>
<protein>
    <recommendedName>
        <fullName evidence="5">Tetratricopeptide repeat protein</fullName>
    </recommendedName>
</protein>
<evidence type="ECO:0000256" key="2">
    <source>
        <dbReference type="ARBA" id="ARBA00022803"/>
    </source>
</evidence>